<proteinExistence type="predicted"/>
<dbReference type="PROSITE" id="PS51257">
    <property type="entry name" value="PROKAR_LIPOPROTEIN"/>
    <property type="match status" value="1"/>
</dbReference>
<gene>
    <name evidence="1" type="ORF">FK220_001215</name>
</gene>
<name>A0A967AWK3_9FLAO</name>
<dbReference type="RefSeq" id="WP_152572460.1">
    <property type="nucleotide sequence ID" value="NZ_VIKU02000001.1"/>
</dbReference>
<organism evidence="1 2">
    <name type="scientific">Pelagihabitans pacificus</name>
    <dbReference type="NCBI Taxonomy" id="2696054"/>
    <lineage>
        <taxon>Bacteria</taxon>
        <taxon>Pseudomonadati</taxon>
        <taxon>Bacteroidota</taxon>
        <taxon>Flavobacteriia</taxon>
        <taxon>Flavobacteriales</taxon>
        <taxon>Flavobacteriaceae</taxon>
        <taxon>Pelagihabitans</taxon>
    </lineage>
</organism>
<evidence type="ECO:0000313" key="1">
    <source>
        <dbReference type="EMBL" id="NHF57941.1"/>
    </source>
</evidence>
<dbReference type="EMBL" id="VIKU02000001">
    <property type="protein sequence ID" value="NHF57941.1"/>
    <property type="molecule type" value="Genomic_DNA"/>
</dbReference>
<keyword evidence="2" id="KW-1185">Reference proteome</keyword>
<dbReference type="AlphaFoldDB" id="A0A967AWK3"/>
<reference evidence="1" key="1">
    <citation type="submission" date="2019-07" db="EMBL/GenBank/DDBJ databases">
        <authorList>
            <person name="De-Chao Zhang Q."/>
        </authorList>
    </citation>
    <scope>NUCLEOTIDE SEQUENCE</scope>
    <source>
        <strain evidence="1">TP-CH-4</strain>
    </source>
</reference>
<reference evidence="1" key="2">
    <citation type="submission" date="2020-03" db="EMBL/GenBank/DDBJ databases">
        <title>Flavobacteriaceae bacterium strain TP-CH-4, a member of the family Flavobacteriaceae isolated from a deep-sea seamount.</title>
        <authorList>
            <person name="Zhang D.-C."/>
        </authorList>
    </citation>
    <scope>NUCLEOTIDE SEQUENCE</scope>
    <source>
        <strain evidence="1">TP-CH-4</strain>
    </source>
</reference>
<comment type="caution">
    <text evidence="1">The sequence shown here is derived from an EMBL/GenBank/DDBJ whole genome shotgun (WGS) entry which is preliminary data.</text>
</comment>
<sequence length="189" mass="20556">MKLKFLLLFGIVAFFLACEKEAIPMELNNQQNTLVDEGLVEILFTKGKQWDALTEQSAQKDNPVTKKLKIRTSGTMSMTPGADACEGFIQFSASGEGNATHLGLFTLELDYCTDGTAPLGPIFAKQTAANGDQVLSVVVGGDPTENSLDFLIYGGTGRFENATGFVTLFFVFDYLNQTFDNFGEGTITY</sequence>
<protein>
    <recommendedName>
        <fullName evidence="3">Lipoprotein</fullName>
    </recommendedName>
</protein>
<evidence type="ECO:0000313" key="2">
    <source>
        <dbReference type="Proteomes" id="UP000707206"/>
    </source>
</evidence>
<evidence type="ECO:0008006" key="3">
    <source>
        <dbReference type="Google" id="ProtNLM"/>
    </source>
</evidence>
<accession>A0A967AWK3</accession>
<dbReference type="Proteomes" id="UP000707206">
    <property type="component" value="Unassembled WGS sequence"/>
</dbReference>